<dbReference type="AlphaFoldDB" id="A0A2J5I7F6"/>
<dbReference type="EMBL" id="KZ559502">
    <property type="protein sequence ID" value="PLN85829.1"/>
    <property type="molecule type" value="Genomic_DNA"/>
</dbReference>
<accession>A0A2J5I7F6</accession>
<name>A0A2J5I7F6_9EURO</name>
<dbReference type="PANTHER" id="PTHR38797">
    <property type="entry name" value="NUCLEAR PORE COMPLEX PROTEIN NUP85-RELATED"/>
    <property type="match status" value="1"/>
</dbReference>
<sequence>MTRGPYSLRLKSPSETETRLFTLLSDYVQSTSIPAATVAQSIHELGQTPISSSHNDGPSVESFLWETWAVFIDLAKQLPSNGLDRLVDVLQALTAIPVSTVTVWESKSKVWTDFPILGPSMREAWINTDSPEETRTEWVNLNSFAARLLASLSVTWVNFAVWTMRDALENRGDDKDISTMHVDAATEWVLHAGKELVGCATSTNQNEERALAGGKLYHGPAKMCAERWDFWKKRFGEVAEAPGDDRVKAKAKKAQEAMEAITIG</sequence>
<gene>
    <name evidence="1" type="ORF">BDW42DRAFT_190591</name>
</gene>
<dbReference type="Proteomes" id="UP000235023">
    <property type="component" value="Unassembled WGS sequence"/>
</dbReference>
<dbReference type="PANTHER" id="PTHR38797:SF4">
    <property type="entry name" value="NUCLEAR PORE COMPLEX PROTEIN NUP85"/>
    <property type="match status" value="1"/>
</dbReference>
<protein>
    <submittedName>
        <fullName evidence="1">Uncharacterized protein</fullName>
    </submittedName>
</protein>
<evidence type="ECO:0000313" key="2">
    <source>
        <dbReference type="Proteomes" id="UP000235023"/>
    </source>
</evidence>
<evidence type="ECO:0000313" key="1">
    <source>
        <dbReference type="EMBL" id="PLN85829.1"/>
    </source>
</evidence>
<keyword evidence="2" id="KW-1185">Reference proteome</keyword>
<proteinExistence type="predicted"/>
<organism evidence="1 2">
    <name type="scientific">Aspergillus taichungensis</name>
    <dbReference type="NCBI Taxonomy" id="482145"/>
    <lineage>
        <taxon>Eukaryota</taxon>
        <taxon>Fungi</taxon>
        <taxon>Dikarya</taxon>
        <taxon>Ascomycota</taxon>
        <taxon>Pezizomycotina</taxon>
        <taxon>Eurotiomycetes</taxon>
        <taxon>Eurotiomycetidae</taxon>
        <taxon>Eurotiales</taxon>
        <taxon>Aspergillaceae</taxon>
        <taxon>Aspergillus</taxon>
        <taxon>Aspergillus subgen. Circumdati</taxon>
    </lineage>
</organism>
<dbReference type="InterPro" id="IPR022085">
    <property type="entry name" value="OpdG"/>
</dbReference>
<reference evidence="2" key="1">
    <citation type="submission" date="2017-12" db="EMBL/GenBank/DDBJ databases">
        <authorList>
            <consortium name="DOE Joint Genome Institute"/>
            <person name="Mondo S.J."/>
            <person name="Kjaerbolling I."/>
            <person name="Vesth T.C."/>
            <person name="Frisvad J.C."/>
            <person name="Nybo J.L."/>
            <person name="Theobald S."/>
            <person name="Kuo A."/>
            <person name="Bowyer P."/>
            <person name="Matsuda Y."/>
            <person name="Lyhne E.K."/>
            <person name="Kogle M.E."/>
            <person name="Clum A."/>
            <person name="Lipzen A."/>
            <person name="Salamov A."/>
            <person name="Ngan C.Y."/>
            <person name="Daum C."/>
            <person name="Chiniquy J."/>
            <person name="Barry K."/>
            <person name="LaButti K."/>
            <person name="Haridas S."/>
            <person name="Simmons B.A."/>
            <person name="Magnuson J.K."/>
            <person name="Mortensen U.H."/>
            <person name="Larsen T.O."/>
            <person name="Grigoriev I.V."/>
            <person name="Baker S.E."/>
            <person name="Andersen M.R."/>
            <person name="Nordberg H.P."/>
            <person name="Cantor M.N."/>
            <person name="Hua S.X."/>
        </authorList>
    </citation>
    <scope>NUCLEOTIDE SEQUENCE [LARGE SCALE GENOMIC DNA]</scope>
    <source>
        <strain evidence="2">IBT 19404</strain>
    </source>
</reference>
<dbReference type="InterPro" id="IPR053204">
    <property type="entry name" value="Oxopyrrolidines_Biosynth-assoc"/>
</dbReference>
<dbReference type="Pfam" id="PF12311">
    <property type="entry name" value="DUF3632"/>
    <property type="match status" value="1"/>
</dbReference>
<dbReference type="OrthoDB" id="3350591at2759"/>